<keyword evidence="1" id="KW-0723">Serine/threonine-protein kinase</keyword>
<evidence type="ECO:0000259" key="2">
    <source>
        <dbReference type="Pfam" id="PF13581"/>
    </source>
</evidence>
<keyword evidence="1" id="KW-0418">Kinase</keyword>
<evidence type="ECO:0000313" key="5">
    <source>
        <dbReference type="Proteomes" id="UP000076321"/>
    </source>
</evidence>
<evidence type="ECO:0000313" key="6">
    <source>
        <dbReference type="Proteomes" id="UP000186883"/>
    </source>
</evidence>
<evidence type="ECO:0000313" key="3">
    <source>
        <dbReference type="EMBL" id="KZB79147.1"/>
    </source>
</evidence>
<dbReference type="EMBL" id="LQCI01000052">
    <property type="protein sequence ID" value="KZB79147.1"/>
    <property type="molecule type" value="Genomic_DNA"/>
</dbReference>
<sequence>MGTTNAYEFLGGGTPPLGKIRAWLRDQLAGLGLTTVSDTELLTTELVTNAHEHADGAAELRVSVPAGRDVVRVEVDDHRPQLKPRRVAKKDPTSAHGRGLALVEAISANWGVDTGAGVKTVWVEIPVP</sequence>
<feature type="domain" description="Histidine kinase/HSP90-like ATPase" evidence="2">
    <location>
        <begin position="19"/>
        <end position="123"/>
    </location>
</feature>
<evidence type="ECO:0000256" key="1">
    <source>
        <dbReference type="ARBA" id="ARBA00022527"/>
    </source>
</evidence>
<gene>
    <name evidence="4" type="ORF">ATP06_0215870</name>
    <name evidence="3" type="ORF">AVL48_16190</name>
</gene>
<dbReference type="Proteomes" id="UP000186883">
    <property type="component" value="Unassembled WGS sequence"/>
</dbReference>
<dbReference type="PANTHER" id="PTHR35526:SF3">
    <property type="entry name" value="ANTI-SIGMA-F FACTOR RSBW"/>
    <property type="match status" value="1"/>
</dbReference>
<dbReference type="RefSeq" id="WP_061981086.1">
    <property type="nucleotide sequence ID" value="NZ_FOPQ01000002.1"/>
</dbReference>
<keyword evidence="6" id="KW-1185">Reference proteome</keyword>
<proteinExistence type="predicted"/>
<dbReference type="GO" id="GO:0005524">
    <property type="term" value="F:ATP binding"/>
    <property type="evidence" value="ECO:0007669"/>
    <property type="project" value="UniProtKB-KW"/>
</dbReference>
<protein>
    <submittedName>
        <fullName evidence="4">ATP-binding protein</fullName>
    </submittedName>
    <submittedName>
        <fullName evidence="3">Protein phosphatase</fullName>
    </submittedName>
</protein>
<dbReference type="InterPro" id="IPR036890">
    <property type="entry name" value="HATPase_C_sf"/>
</dbReference>
<dbReference type="AlphaFoldDB" id="A0A154M447"/>
<dbReference type="InterPro" id="IPR003594">
    <property type="entry name" value="HATPase_dom"/>
</dbReference>
<dbReference type="CDD" id="cd16936">
    <property type="entry name" value="HATPase_RsbW-like"/>
    <property type="match status" value="1"/>
</dbReference>
<reference evidence="3 5" key="1">
    <citation type="submission" date="2015-12" db="EMBL/GenBank/DDBJ databases">
        <title>Amycolatopsis regifaucium genome sequencing and assembly.</title>
        <authorList>
            <person name="Mayilraj S."/>
        </authorList>
    </citation>
    <scope>NUCLEOTIDE SEQUENCE [LARGE SCALE GENOMIC DNA]</scope>
    <source>
        <strain evidence="3 5">GY080</strain>
    </source>
</reference>
<keyword evidence="1" id="KW-0808">Transferase</keyword>
<dbReference type="Proteomes" id="UP000076321">
    <property type="component" value="Unassembled WGS sequence"/>
</dbReference>
<reference evidence="4 6" key="2">
    <citation type="submission" date="2016-11" db="EMBL/GenBank/DDBJ databases">
        <title>Genome sequencing of Amycolatopsis regifaucium.</title>
        <authorList>
            <person name="Mayilraj S."/>
            <person name="Kaur N."/>
        </authorList>
    </citation>
    <scope>NUCLEOTIDE SEQUENCE [LARGE SCALE GENOMIC DNA]</scope>
    <source>
        <strain evidence="4 6">GY080</strain>
    </source>
</reference>
<dbReference type="GO" id="GO:0004674">
    <property type="term" value="F:protein serine/threonine kinase activity"/>
    <property type="evidence" value="ECO:0007669"/>
    <property type="project" value="UniProtKB-KW"/>
</dbReference>
<dbReference type="SUPFAM" id="SSF55874">
    <property type="entry name" value="ATPase domain of HSP90 chaperone/DNA topoisomerase II/histidine kinase"/>
    <property type="match status" value="1"/>
</dbReference>
<dbReference type="EMBL" id="LOBU02000013">
    <property type="protein sequence ID" value="OKA07331.1"/>
    <property type="molecule type" value="Genomic_DNA"/>
</dbReference>
<name>A0A154M447_9PSEU</name>
<dbReference type="Pfam" id="PF13581">
    <property type="entry name" value="HATPase_c_2"/>
    <property type="match status" value="1"/>
</dbReference>
<organism evidence="3 5">
    <name type="scientific">Amycolatopsis regifaucium</name>
    <dbReference type="NCBI Taxonomy" id="546365"/>
    <lineage>
        <taxon>Bacteria</taxon>
        <taxon>Bacillati</taxon>
        <taxon>Actinomycetota</taxon>
        <taxon>Actinomycetes</taxon>
        <taxon>Pseudonocardiales</taxon>
        <taxon>Pseudonocardiaceae</taxon>
        <taxon>Amycolatopsis</taxon>
    </lineage>
</organism>
<keyword evidence="4" id="KW-0547">Nucleotide-binding</keyword>
<dbReference type="Gene3D" id="3.30.565.10">
    <property type="entry name" value="Histidine kinase-like ATPase, C-terminal domain"/>
    <property type="match status" value="1"/>
</dbReference>
<dbReference type="PANTHER" id="PTHR35526">
    <property type="entry name" value="ANTI-SIGMA-F FACTOR RSBW-RELATED"/>
    <property type="match status" value="1"/>
</dbReference>
<accession>A0A154M447</accession>
<comment type="caution">
    <text evidence="3">The sequence shown here is derived from an EMBL/GenBank/DDBJ whole genome shotgun (WGS) entry which is preliminary data.</text>
</comment>
<dbReference type="InterPro" id="IPR050267">
    <property type="entry name" value="Anti-sigma-factor_SerPK"/>
</dbReference>
<keyword evidence="4" id="KW-0067">ATP-binding</keyword>
<evidence type="ECO:0000313" key="4">
    <source>
        <dbReference type="EMBL" id="OKA07331.1"/>
    </source>
</evidence>